<dbReference type="GO" id="GO:0004520">
    <property type="term" value="F:DNA endonuclease activity"/>
    <property type="evidence" value="ECO:0007669"/>
    <property type="project" value="TreeGrafter"/>
</dbReference>
<dbReference type="PROSITE" id="PS50954">
    <property type="entry name" value="LEM"/>
    <property type="match status" value="1"/>
</dbReference>
<protein>
    <submittedName>
        <fullName evidence="4">Ankyrin repeat and LEM domain-containing protein 1</fullName>
    </submittedName>
</protein>
<dbReference type="Pfam" id="PF22945">
    <property type="entry name" value="LEM-3_GIY-YIG"/>
    <property type="match status" value="1"/>
</dbReference>
<dbReference type="EMBL" id="JAIZAY010000014">
    <property type="protein sequence ID" value="KAJ8029469.1"/>
    <property type="molecule type" value="Genomic_DNA"/>
</dbReference>
<comment type="caution">
    <text evidence="4">The sequence shown here is derived from an EMBL/GenBank/DDBJ whole genome shotgun (WGS) entry which is preliminary data.</text>
</comment>
<dbReference type="GO" id="GO:0000724">
    <property type="term" value="P:double-strand break repair via homologous recombination"/>
    <property type="evidence" value="ECO:0007669"/>
    <property type="project" value="TreeGrafter"/>
</dbReference>
<keyword evidence="5" id="KW-1185">Reference proteome</keyword>
<evidence type="ECO:0000313" key="5">
    <source>
        <dbReference type="Proteomes" id="UP001152320"/>
    </source>
</evidence>
<evidence type="ECO:0000259" key="3">
    <source>
        <dbReference type="PROSITE" id="PS50954"/>
    </source>
</evidence>
<dbReference type="InterPro" id="IPR003887">
    <property type="entry name" value="LEM_dom"/>
</dbReference>
<dbReference type="SUPFAM" id="SSF63451">
    <property type="entry name" value="LEM domain"/>
    <property type="match status" value="1"/>
</dbReference>
<dbReference type="AlphaFoldDB" id="A0A9Q1BMW0"/>
<reference evidence="4" key="1">
    <citation type="submission" date="2021-10" db="EMBL/GenBank/DDBJ databases">
        <title>Tropical sea cucumber genome reveals ecological adaptation and Cuvierian tubules defense mechanism.</title>
        <authorList>
            <person name="Chen T."/>
        </authorList>
    </citation>
    <scope>NUCLEOTIDE SEQUENCE</scope>
    <source>
        <strain evidence="4">Nanhai2018</strain>
        <tissue evidence="4">Muscle</tissue>
    </source>
</reference>
<feature type="repeat" description="ANK" evidence="1">
    <location>
        <begin position="97"/>
        <end position="129"/>
    </location>
</feature>
<dbReference type="CDD" id="cd10454">
    <property type="entry name" value="GIY-YIG_COG3680_Meta"/>
    <property type="match status" value="1"/>
</dbReference>
<proteinExistence type="predicted"/>
<accession>A0A9Q1BMW0</accession>
<evidence type="ECO:0000313" key="4">
    <source>
        <dbReference type="EMBL" id="KAJ8029469.1"/>
    </source>
</evidence>
<feature type="region of interest" description="Disordered" evidence="2">
    <location>
        <begin position="213"/>
        <end position="297"/>
    </location>
</feature>
<organism evidence="4 5">
    <name type="scientific">Holothuria leucospilota</name>
    <name type="common">Black long sea cucumber</name>
    <name type="synonym">Mertensiothuria leucospilota</name>
    <dbReference type="NCBI Taxonomy" id="206669"/>
    <lineage>
        <taxon>Eukaryota</taxon>
        <taxon>Metazoa</taxon>
        <taxon>Echinodermata</taxon>
        <taxon>Eleutherozoa</taxon>
        <taxon>Echinozoa</taxon>
        <taxon>Holothuroidea</taxon>
        <taxon>Aspidochirotacea</taxon>
        <taxon>Aspidochirotida</taxon>
        <taxon>Holothuriidae</taxon>
        <taxon>Holothuria</taxon>
    </lineage>
</organism>
<dbReference type="PROSITE" id="PS50297">
    <property type="entry name" value="ANK_REP_REGION"/>
    <property type="match status" value="2"/>
</dbReference>
<dbReference type="Gene3D" id="1.10.720.40">
    <property type="match status" value="1"/>
</dbReference>
<gene>
    <name evidence="4" type="ORF">HOLleu_28869</name>
</gene>
<dbReference type="Pfam" id="PF12796">
    <property type="entry name" value="Ank_2"/>
    <property type="match status" value="1"/>
</dbReference>
<dbReference type="GO" id="GO:0005654">
    <property type="term" value="C:nucleoplasm"/>
    <property type="evidence" value="ECO:0007669"/>
    <property type="project" value="TreeGrafter"/>
</dbReference>
<evidence type="ECO:0000256" key="1">
    <source>
        <dbReference type="PROSITE-ProRule" id="PRU00023"/>
    </source>
</evidence>
<dbReference type="GO" id="GO:0005737">
    <property type="term" value="C:cytoplasm"/>
    <property type="evidence" value="ECO:0007669"/>
    <property type="project" value="TreeGrafter"/>
</dbReference>
<dbReference type="SMART" id="SM00248">
    <property type="entry name" value="ANK"/>
    <property type="match status" value="3"/>
</dbReference>
<dbReference type="PROSITE" id="PS50088">
    <property type="entry name" value="ANK_REPEAT"/>
    <property type="match status" value="2"/>
</dbReference>
<dbReference type="Gene3D" id="1.25.40.20">
    <property type="entry name" value="Ankyrin repeat-containing domain"/>
    <property type="match status" value="1"/>
</dbReference>
<feature type="repeat" description="ANK" evidence="1">
    <location>
        <begin position="61"/>
        <end position="96"/>
    </location>
</feature>
<feature type="compositionally biased region" description="Low complexity" evidence="2">
    <location>
        <begin position="213"/>
        <end position="228"/>
    </location>
</feature>
<dbReference type="OrthoDB" id="1601181at2759"/>
<dbReference type="Proteomes" id="UP001152320">
    <property type="component" value="Chromosome 14"/>
</dbReference>
<dbReference type="InterPro" id="IPR011015">
    <property type="entry name" value="LEM/LEM-like_dom_sf"/>
</dbReference>
<evidence type="ECO:0000256" key="2">
    <source>
        <dbReference type="SAM" id="MobiDB-lite"/>
    </source>
</evidence>
<sequence length="785" mass="88214">MAQKLHLSKQLASALYEDDFCNDALNQGVFINIVLCLFSHFSKAEVLLHDGADPNLLLPSEGITPLHYAVGMASGQSLAFTKLLLSFGADPNVRSVEGLTPVHVAATWGRFQALQLLLANGGDPSLKDEDDQTALSLAKSTEKWDCISLLQQLESEAVNDLEEDEDVGEESIIYTRVRDFSEVTSLYQSKTDTSLQDTSLSFVHEDYSAQNLSSHSEVSSNLSSTSEVSKMDESHPHSYLEESYSSILKTDTKNRRKKNNKRVSFFGGLPEEEEVSSDNSSSFRREEENGNLSNGGKQYVLLEGQGLDVTSPDNTIIFHKRASRDKRKTGIFSLLHSPYLSPTETSVSTKRDSQVAETLEEACSLLDGLRMRDSSEELNKNKLLSSAISEDLCEFISESSPNLSAETTPHQKLDNHIPRSEKKCRSSMFQHLSPVGEGKGPSECKVEYFYYDQEADAGLIEQSLPSVSNSFKISPNDSADLQTSTANSSGRLSDETILYDWKSFISEDSDKEGDVIPSQLHKLNNSQIMERLRSLGEEPGPITETTRRVYLILLTKIMNDPDRGRTKSVPQCSFKHELAQVLTGIKPLEDFSILEAEMVSQFDLPDPKRKWREGNLKSSFNYLLLDPRVSLNLPMRHTRLPFLEVFKIFVSAIFYVGKGKRSRPYQHFYEALDEVKKEKKTKNKKPSNKVRHIKEIWAAGLGVISLHIFQNVIPVEAYTREACMVEALTLQRLTNIKRGDYYGVASTWDARRKRKLGIHLLQKACHIFLIEGERMIRPADIKIGQ</sequence>
<dbReference type="InterPro" id="IPR034998">
    <property type="entry name" value="ANKLE1"/>
</dbReference>
<feature type="domain" description="LEM" evidence="3">
    <location>
        <begin position="517"/>
        <end position="561"/>
    </location>
</feature>
<dbReference type="PANTHER" id="PTHR46427:SF1">
    <property type="entry name" value="ANKYRIN REPEAT AND LEM DOMAIN-CONTAINING PROTEIN 1"/>
    <property type="match status" value="1"/>
</dbReference>
<dbReference type="SUPFAM" id="SSF48403">
    <property type="entry name" value="Ankyrin repeat"/>
    <property type="match status" value="1"/>
</dbReference>
<dbReference type="InterPro" id="IPR002110">
    <property type="entry name" value="Ankyrin_rpt"/>
</dbReference>
<feature type="compositionally biased region" description="Basic and acidic residues" evidence="2">
    <location>
        <begin position="229"/>
        <end position="240"/>
    </location>
</feature>
<dbReference type="CDD" id="cd12934">
    <property type="entry name" value="LEM"/>
    <property type="match status" value="1"/>
</dbReference>
<name>A0A9Q1BMW0_HOLLE</name>
<keyword evidence="1" id="KW-0040">ANK repeat</keyword>
<dbReference type="GO" id="GO:0000712">
    <property type="term" value="P:resolution of meiotic recombination intermediates"/>
    <property type="evidence" value="ECO:0007669"/>
    <property type="project" value="TreeGrafter"/>
</dbReference>
<dbReference type="Pfam" id="PF03020">
    <property type="entry name" value="LEM"/>
    <property type="match status" value="1"/>
</dbReference>
<dbReference type="InterPro" id="IPR036770">
    <property type="entry name" value="Ankyrin_rpt-contain_sf"/>
</dbReference>
<dbReference type="PANTHER" id="PTHR46427">
    <property type="entry name" value="ANKYRIN REPEAT AND LEM DOMAIN-CONTAINING PROTEIN 1"/>
    <property type="match status" value="1"/>
</dbReference>